<evidence type="ECO:0000256" key="5">
    <source>
        <dbReference type="ARBA" id="ARBA00041564"/>
    </source>
</evidence>
<protein>
    <recommendedName>
        <fullName evidence="3">isochorismate synthase</fullName>
        <ecNumber evidence="3">5.4.4.2</ecNumber>
    </recommendedName>
    <alternativeName>
        <fullName evidence="5">Isochorismate mutase</fullName>
    </alternativeName>
</protein>
<evidence type="ECO:0000256" key="3">
    <source>
        <dbReference type="ARBA" id="ARBA00012824"/>
    </source>
</evidence>
<keyword evidence="4" id="KW-0413">Isomerase</keyword>
<evidence type="ECO:0000313" key="8">
    <source>
        <dbReference type="Proteomes" id="UP000315730"/>
    </source>
</evidence>
<evidence type="ECO:0000256" key="4">
    <source>
        <dbReference type="ARBA" id="ARBA00023235"/>
    </source>
</evidence>
<reference evidence="7 8" key="1">
    <citation type="submission" date="2019-06" db="EMBL/GenBank/DDBJ databases">
        <title>Whole genome shotgun sequence of Kocuria varians NBRC 15358.</title>
        <authorList>
            <person name="Hosoyama A."/>
            <person name="Uohara A."/>
            <person name="Ohji S."/>
            <person name="Ichikawa N."/>
        </authorList>
    </citation>
    <scope>NUCLEOTIDE SEQUENCE [LARGE SCALE GENOMIC DNA]</scope>
    <source>
        <strain evidence="7 8">NBRC 15358</strain>
    </source>
</reference>
<dbReference type="InterPro" id="IPR015890">
    <property type="entry name" value="Chorismate_C"/>
</dbReference>
<dbReference type="Gene3D" id="3.60.120.10">
    <property type="entry name" value="Anthranilate synthase"/>
    <property type="match status" value="1"/>
</dbReference>
<dbReference type="PANTHER" id="PTHR42839">
    <property type="entry name" value="ISOCHORISMATE SYNTHASE ENTC"/>
    <property type="match status" value="1"/>
</dbReference>
<evidence type="ECO:0000256" key="1">
    <source>
        <dbReference type="ARBA" id="ARBA00000799"/>
    </source>
</evidence>
<dbReference type="STRING" id="1272.GCA_900014985_01298"/>
<evidence type="ECO:0000256" key="2">
    <source>
        <dbReference type="ARBA" id="ARBA00005297"/>
    </source>
</evidence>
<dbReference type="PANTHER" id="PTHR42839:SF2">
    <property type="entry name" value="ISOCHORISMATE SYNTHASE ENTC"/>
    <property type="match status" value="1"/>
</dbReference>
<dbReference type="AlphaFoldDB" id="A0A4Y4D289"/>
<evidence type="ECO:0000259" key="6">
    <source>
        <dbReference type="Pfam" id="PF00425"/>
    </source>
</evidence>
<comment type="caution">
    <text evidence="7">The sequence shown here is derived from an EMBL/GenBank/DDBJ whole genome shotgun (WGS) entry which is preliminary data.</text>
</comment>
<gene>
    <name evidence="7" type="primary">entC</name>
    <name evidence="7" type="ORF">KVA01_14360</name>
</gene>
<comment type="catalytic activity">
    <reaction evidence="1">
        <text>chorismate = isochorismate</text>
        <dbReference type="Rhea" id="RHEA:18985"/>
        <dbReference type="ChEBI" id="CHEBI:29748"/>
        <dbReference type="ChEBI" id="CHEBI:29780"/>
        <dbReference type="EC" id="5.4.4.2"/>
    </reaction>
</comment>
<dbReference type="SUPFAM" id="SSF56322">
    <property type="entry name" value="ADC synthase"/>
    <property type="match status" value="1"/>
</dbReference>
<name>A0A4Y4D289_KOCVA</name>
<dbReference type="Proteomes" id="UP000315730">
    <property type="component" value="Unassembled WGS sequence"/>
</dbReference>
<proteinExistence type="inferred from homology"/>
<dbReference type="GO" id="GO:0008909">
    <property type="term" value="F:isochorismate synthase activity"/>
    <property type="evidence" value="ECO:0007669"/>
    <property type="project" value="UniProtKB-EC"/>
</dbReference>
<comment type="similarity">
    <text evidence="2">Belongs to the isochorismate synthase family.</text>
</comment>
<keyword evidence="8" id="KW-1185">Reference proteome</keyword>
<sequence>MNQSTTTSHDAARPRASDPTFVLAQHGRSAVGLGVRRQWTSAADASRALRSGEASVVVGCLPFDGRQPAALFEPASWYPEADDAADPLLGVTDAIFDRLPVRTVHQDPAPAEHVARVARAVAMARAGTLDKVVLARALRLELEDPTTAVELLRRFVADDRQGNGYLVSLPADSGLPGGHMVGSSPEALIERAGLDVYTHPLAGTAARQPEDRDLDREAALTLQTSHKDLDEHRYVVDAIESVLRPLCAELDVPPLPTLTHTERIWHLGTPIRGVLADPAQTALDLAAALHPTPAVCGSPQRAAFEHILATESPRGFYAGAVGWCDASGNGHWRVLLRGAHLAADGRTLTARAGGGIVADSNPEAELAETRLKFTPVLNALGVQERAEALLAATAGPGTPA</sequence>
<dbReference type="EC" id="5.4.4.2" evidence="3"/>
<dbReference type="NCBIfam" id="TIGR00543">
    <property type="entry name" value="isochor_syn"/>
    <property type="match status" value="1"/>
</dbReference>
<feature type="domain" description="Chorismate-utilising enzyme C-terminal" evidence="6">
    <location>
        <begin position="111"/>
        <end position="372"/>
    </location>
</feature>
<dbReference type="Pfam" id="PF00425">
    <property type="entry name" value="Chorismate_bind"/>
    <property type="match status" value="1"/>
</dbReference>
<organism evidence="7 8">
    <name type="scientific">Kocuria varians</name>
    <name type="common">Micrococcus varians</name>
    <dbReference type="NCBI Taxonomy" id="1272"/>
    <lineage>
        <taxon>Bacteria</taxon>
        <taxon>Bacillati</taxon>
        <taxon>Actinomycetota</taxon>
        <taxon>Actinomycetes</taxon>
        <taxon>Micrococcales</taxon>
        <taxon>Micrococcaceae</taxon>
        <taxon>Kocuria</taxon>
    </lineage>
</organism>
<dbReference type="InterPro" id="IPR005801">
    <property type="entry name" value="ADC_synthase"/>
</dbReference>
<evidence type="ECO:0000313" key="7">
    <source>
        <dbReference type="EMBL" id="GEC99281.1"/>
    </source>
</evidence>
<accession>A0A4Y4D289</accession>
<dbReference type="EMBL" id="BJNW01000011">
    <property type="protein sequence ID" value="GEC99281.1"/>
    <property type="molecule type" value="Genomic_DNA"/>
</dbReference>
<dbReference type="InterPro" id="IPR004561">
    <property type="entry name" value="IsoChor_synthase"/>
</dbReference>